<dbReference type="Proteomes" id="UP000187012">
    <property type="component" value="Unassembled WGS sequence"/>
</dbReference>
<evidence type="ECO:0000313" key="2">
    <source>
        <dbReference type="EMBL" id="SIT43275.1"/>
    </source>
</evidence>
<protein>
    <recommendedName>
        <fullName evidence="1">Cupin type-1 domain-containing protein</fullName>
    </recommendedName>
</protein>
<name>A0A1N7S7B4_9BURK</name>
<evidence type="ECO:0000313" key="3">
    <source>
        <dbReference type="Proteomes" id="UP000187012"/>
    </source>
</evidence>
<dbReference type="AlphaFoldDB" id="A0A1N7S7B4"/>
<sequence length="353" mass="38677">MMSLGGKTVINFGQVNIKHLRDFVANVRAAGGPGFQRMPIAWPNMSDPSPTVEVLSIAPGQQTLPHYYTDQVELVICWRGRGTVSVALQRSEGPGWDPCIVDAADSNGIHIEPGDTLVLPKYALRSFTALDQERKSVQHPFPRAGQNPQVWPVEKLVLLLVRISDNHGVPDGVTSYVEGKAFPQGYPQVLSSDTLMSYKRKILDYLGFELDPKLICVRSKIWGKEGLVAGGATDFAKPAFHFTAYTFVPGQENPEHFHPKSVELALCWQGCANMTVRPSLNPVEAGIAKWNDALEEKELMEGDLVLVPKGALHWYGVSGNEDLVMLALQTPHPILHVLEDDSPGSSLDAPKGK</sequence>
<feature type="domain" description="Cupin type-1" evidence="1">
    <location>
        <begin position="253"/>
        <end position="328"/>
    </location>
</feature>
<dbReference type="EMBL" id="CYGX02000042">
    <property type="protein sequence ID" value="SIT43275.1"/>
    <property type="molecule type" value="Genomic_DNA"/>
</dbReference>
<accession>A0A1N7S7B4</accession>
<proteinExistence type="predicted"/>
<gene>
    <name evidence="2" type="ORF">BN2475_420030</name>
</gene>
<evidence type="ECO:0000259" key="1">
    <source>
        <dbReference type="Pfam" id="PF00190"/>
    </source>
</evidence>
<dbReference type="PANTHER" id="PTHR43346">
    <property type="entry name" value="LIGAND BINDING DOMAIN PROTEIN, PUTATIVE (AFU_ORTHOLOGUE AFUA_6G14370)-RELATED"/>
    <property type="match status" value="1"/>
</dbReference>
<dbReference type="Gene3D" id="2.60.120.10">
    <property type="entry name" value="Jelly Rolls"/>
    <property type="match status" value="2"/>
</dbReference>
<keyword evidence="3" id="KW-1185">Reference proteome</keyword>
<dbReference type="InterPro" id="IPR014710">
    <property type="entry name" value="RmlC-like_jellyroll"/>
</dbReference>
<dbReference type="SUPFAM" id="SSF51182">
    <property type="entry name" value="RmlC-like cupins"/>
    <property type="match status" value="1"/>
</dbReference>
<dbReference type="RefSeq" id="WP_245841404.1">
    <property type="nucleotide sequence ID" value="NZ_CYGX02000042.1"/>
</dbReference>
<dbReference type="CDD" id="cd02208">
    <property type="entry name" value="cupin_RmlC-like"/>
    <property type="match status" value="2"/>
</dbReference>
<reference evidence="2 3" key="1">
    <citation type="submission" date="2016-12" db="EMBL/GenBank/DDBJ databases">
        <authorList>
            <person name="Song W.-J."/>
            <person name="Kurnit D.M."/>
        </authorList>
    </citation>
    <scope>NUCLEOTIDE SEQUENCE [LARGE SCALE GENOMIC DNA]</scope>
    <source>
        <strain evidence="2 3">STM7296</strain>
    </source>
</reference>
<dbReference type="Pfam" id="PF00190">
    <property type="entry name" value="Cupin_1"/>
    <property type="match status" value="1"/>
</dbReference>
<dbReference type="PANTHER" id="PTHR43346:SF1">
    <property type="entry name" value="QUERCETIN 2,3-DIOXYGENASE-RELATED"/>
    <property type="match status" value="1"/>
</dbReference>
<dbReference type="InterPro" id="IPR006045">
    <property type="entry name" value="Cupin_1"/>
</dbReference>
<dbReference type="InterPro" id="IPR011051">
    <property type="entry name" value="RmlC_Cupin_sf"/>
</dbReference>
<organism evidence="2 3">
    <name type="scientific">Paraburkholderia ribeironis</name>
    <dbReference type="NCBI Taxonomy" id="1247936"/>
    <lineage>
        <taxon>Bacteria</taxon>
        <taxon>Pseudomonadati</taxon>
        <taxon>Pseudomonadota</taxon>
        <taxon>Betaproteobacteria</taxon>
        <taxon>Burkholderiales</taxon>
        <taxon>Burkholderiaceae</taxon>
        <taxon>Paraburkholderia</taxon>
    </lineage>
</organism>
<dbReference type="STRING" id="1247936.BN2475_420030"/>
<dbReference type="InterPro" id="IPR052538">
    <property type="entry name" value="Flavonoid_dioxygenase-like"/>
</dbReference>